<gene>
    <name evidence="4" type="ORF">FDK22_13665</name>
</gene>
<dbReference type="PANTHER" id="PTHR45138">
    <property type="entry name" value="REGULATORY COMPONENTS OF SENSORY TRANSDUCTION SYSTEM"/>
    <property type="match status" value="1"/>
</dbReference>
<organism evidence="4 5">
    <name type="scientific">Arcobacter arenosus</name>
    <dbReference type="NCBI Taxonomy" id="2576037"/>
    <lineage>
        <taxon>Bacteria</taxon>
        <taxon>Pseudomonadati</taxon>
        <taxon>Campylobacterota</taxon>
        <taxon>Epsilonproteobacteria</taxon>
        <taxon>Campylobacterales</taxon>
        <taxon>Arcobacteraceae</taxon>
        <taxon>Arcobacter</taxon>
    </lineage>
</organism>
<dbReference type="InterPro" id="IPR043128">
    <property type="entry name" value="Rev_trsase/Diguanyl_cyclase"/>
</dbReference>
<feature type="domain" description="GGDEF" evidence="3">
    <location>
        <begin position="196"/>
        <end position="330"/>
    </location>
</feature>
<dbReference type="EMBL" id="VANU01000006">
    <property type="protein sequence ID" value="TLP36307.1"/>
    <property type="molecule type" value="Genomic_DNA"/>
</dbReference>
<dbReference type="GO" id="GO:0052621">
    <property type="term" value="F:diguanylate cyclase activity"/>
    <property type="evidence" value="ECO:0007669"/>
    <property type="project" value="UniProtKB-EC"/>
</dbReference>
<dbReference type="Proteomes" id="UP000308901">
    <property type="component" value="Unassembled WGS sequence"/>
</dbReference>
<comment type="catalytic activity">
    <reaction evidence="2">
        <text>2 GTP = 3',3'-c-di-GMP + 2 diphosphate</text>
        <dbReference type="Rhea" id="RHEA:24898"/>
        <dbReference type="ChEBI" id="CHEBI:33019"/>
        <dbReference type="ChEBI" id="CHEBI:37565"/>
        <dbReference type="ChEBI" id="CHEBI:58805"/>
        <dbReference type="EC" id="2.7.7.65"/>
    </reaction>
</comment>
<dbReference type="SMART" id="SM00267">
    <property type="entry name" value="GGDEF"/>
    <property type="match status" value="1"/>
</dbReference>
<dbReference type="NCBIfam" id="TIGR00254">
    <property type="entry name" value="GGDEF"/>
    <property type="match status" value="1"/>
</dbReference>
<dbReference type="EC" id="2.7.7.65" evidence="1"/>
<dbReference type="RefSeq" id="WP_138153537.1">
    <property type="nucleotide sequence ID" value="NZ_CBDDKQ010000004.1"/>
</dbReference>
<accession>A0A5R8XZ66</accession>
<comment type="caution">
    <text evidence="4">The sequence shown here is derived from an EMBL/GenBank/DDBJ whole genome shotgun (WGS) entry which is preliminary data.</text>
</comment>
<dbReference type="InterPro" id="IPR000160">
    <property type="entry name" value="GGDEF_dom"/>
</dbReference>
<protein>
    <recommendedName>
        <fullName evidence="1">diguanylate cyclase</fullName>
        <ecNumber evidence="1">2.7.7.65</ecNumber>
    </recommendedName>
</protein>
<dbReference type="PANTHER" id="PTHR45138:SF9">
    <property type="entry name" value="DIGUANYLATE CYCLASE DGCM-RELATED"/>
    <property type="match status" value="1"/>
</dbReference>
<dbReference type="OrthoDB" id="9812260at2"/>
<dbReference type="InterPro" id="IPR029787">
    <property type="entry name" value="Nucleotide_cyclase"/>
</dbReference>
<evidence type="ECO:0000256" key="2">
    <source>
        <dbReference type="ARBA" id="ARBA00034247"/>
    </source>
</evidence>
<dbReference type="InterPro" id="IPR050469">
    <property type="entry name" value="Diguanylate_Cyclase"/>
</dbReference>
<keyword evidence="5" id="KW-1185">Reference proteome</keyword>
<dbReference type="AlphaFoldDB" id="A0A5R8XZ66"/>
<dbReference type="CDD" id="cd01949">
    <property type="entry name" value="GGDEF"/>
    <property type="match status" value="1"/>
</dbReference>
<name>A0A5R8XZ66_9BACT</name>
<proteinExistence type="predicted"/>
<dbReference type="Pfam" id="PF00990">
    <property type="entry name" value="GGDEF"/>
    <property type="match status" value="1"/>
</dbReference>
<dbReference type="SUPFAM" id="SSF55073">
    <property type="entry name" value="Nucleotide cyclase"/>
    <property type="match status" value="1"/>
</dbReference>
<reference evidence="4 5" key="1">
    <citation type="submission" date="2019-05" db="EMBL/GenBank/DDBJ databases">
        <title>Arcobacter sp. nov., isolated from sea sediment.</title>
        <authorList>
            <person name="Kim W."/>
        </authorList>
    </citation>
    <scope>NUCLEOTIDE SEQUENCE [LARGE SCALE GENOMIC DNA]</scope>
    <source>
        <strain evidence="4 5">CAU 1517</strain>
    </source>
</reference>
<evidence type="ECO:0000256" key="1">
    <source>
        <dbReference type="ARBA" id="ARBA00012528"/>
    </source>
</evidence>
<dbReference type="PROSITE" id="PS50887">
    <property type="entry name" value="GGDEF"/>
    <property type="match status" value="1"/>
</dbReference>
<evidence type="ECO:0000313" key="5">
    <source>
        <dbReference type="Proteomes" id="UP000308901"/>
    </source>
</evidence>
<evidence type="ECO:0000313" key="4">
    <source>
        <dbReference type="EMBL" id="TLP36307.1"/>
    </source>
</evidence>
<dbReference type="Gene3D" id="3.30.70.270">
    <property type="match status" value="1"/>
</dbReference>
<sequence>MGKFVIACIESDVEILDSLYNKISRIVDSDYIIESYVNAEQALISCYNYIISGNEILIAIIGDNRSNMTLDDFIVELHKNSPNTKNILFKDVCNVSTLERIINEATIYQMIPRKFERIDFELIILEAIKQNAQDRRLKDYQKVLESAVEKRTRELNDINVKLEILATTDSLCGVNNRRAFYESSAPMIKYTRREGKKLAVLMIDIDKFKMINDIYGHNIGDEIIKLMASKTENTLRKSDIFGRLGGEEFAAVLPNTSERGALKAAENIRFEIENSEYITQKNEKIRFTVSIGVAILNSDDLDLESILHRADLALYDAKRNGRNKVVLFKDGSEQEN</sequence>
<evidence type="ECO:0000259" key="3">
    <source>
        <dbReference type="PROSITE" id="PS50887"/>
    </source>
</evidence>
<dbReference type="FunFam" id="3.30.70.270:FF:000001">
    <property type="entry name" value="Diguanylate cyclase domain protein"/>
    <property type="match status" value="1"/>
</dbReference>